<protein>
    <recommendedName>
        <fullName evidence="3">HEAT repeat domain-containing protein</fullName>
    </recommendedName>
</protein>
<dbReference type="InterPro" id="IPR016024">
    <property type="entry name" value="ARM-type_fold"/>
</dbReference>
<evidence type="ECO:0000313" key="1">
    <source>
        <dbReference type="EMBL" id="GGY40929.1"/>
    </source>
</evidence>
<dbReference type="Gene3D" id="1.25.10.10">
    <property type="entry name" value="Leucine-rich Repeat Variant"/>
    <property type="match status" value="1"/>
</dbReference>
<gene>
    <name evidence="1" type="ORF">GCM10010384_54860</name>
</gene>
<name>A0ABQ3ACL5_9ACTN</name>
<dbReference type="EMBL" id="BMWE01000019">
    <property type="protein sequence ID" value="GGY40929.1"/>
    <property type="molecule type" value="Genomic_DNA"/>
</dbReference>
<reference evidence="2" key="1">
    <citation type="journal article" date="2019" name="Int. J. Syst. Evol. Microbiol.">
        <title>The Global Catalogue of Microorganisms (GCM) 10K type strain sequencing project: providing services to taxonomists for standard genome sequencing and annotation.</title>
        <authorList>
            <consortium name="The Broad Institute Genomics Platform"/>
            <consortium name="The Broad Institute Genome Sequencing Center for Infectious Disease"/>
            <person name="Wu L."/>
            <person name="Ma J."/>
        </authorList>
    </citation>
    <scope>NUCLEOTIDE SEQUENCE [LARGE SCALE GENOMIC DNA]</scope>
    <source>
        <strain evidence="2">JCM 4957</strain>
    </source>
</reference>
<evidence type="ECO:0008006" key="3">
    <source>
        <dbReference type="Google" id="ProtNLM"/>
    </source>
</evidence>
<accession>A0ABQ3ACL5</accession>
<comment type="caution">
    <text evidence="1">The sequence shown here is derived from an EMBL/GenBank/DDBJ whole genome shotgun (WGS) entry which is preliminary data.</text>
</comment>
<dbReference type="RefSeq" id="WP_190200623.1">
    <property type="nucleotide sequence ID" value="NZ_BMWE01000019.1"/>
</dbReference>
<dbReference type="SUPFAM" id="SSF48371">
    <property type="entry name" value="ARM repeat"/>
    <property type="match status" value="1"/>
</dbReference>
<dbReference type="Proteomes" id="UP000653308">
    <property type="component" value="Unassembled WGS sequence"/>
</dbReference>
<keyword evidence="2" id="KW-1185">Reference proteome</keyword>
<sequence>MTPEEQDLIMDLAVGLGDGPTRTLDEVLAHFGESDGGALALRLFQDAMERQDADDVEMALIVHGAADASVEEFLELLIELFPAEWHRGHEDIVSMLGTLHSPRTVPTLVLATRWVPEHLDFDDCRALAVKAIWALGGIPGPEAREALEGLRDAENEIIRENAVKQLARRRRAATG</sequence>
<organism evidence="1 2">
    <name type="scientific">Streptomyces djakartensis</name>
    <dbReference type="NCBI Taxonomy" id="68193"/>
    <lineage>
        <taxon>Bacteria</taxon>
        <taxon>Bacillati</taxon>
        <taxon>Actinomycetota</taxon>
        <taxon>Actinomycetes</taxon>
        <taxon>Kitasatosporales</taxon>
        <taxon>Streptomycetaceae</taxon>
        <taxon>Streptomyces</taxon>
    </lineage>
</organism>
<proteinExistence type="predicted"/>
<dbReference type="InterPro" id="IPR011989">
    <property type="entry name" value="ARM-like"/>
</dbReference>
<evidence type="ECO:0000313" key="2">
    <source>
        <dbReference type="Proteomes" id="UP000653308"/>
    </source>
</evidence>